<dbReference type="Proteomes" id="UP000601435">
    <property type="component" value="Unassembled WGS sequence"/>
</dbReference>
<feature type="non-terminal residue" evidence="1">
    <location>
        <position position="188"/>
    </location>
</feature>
<feature type="non-terminal residue" evidence="1">
    <location>
        <position position="1"/>
    </location>
</feature>
<name>A0A813CJT9_9DINO</name>
<sequence length="188" mass="21041">VRQISGKDVKGEILEWKEGKIIFNPHRWHATEAWEGTRLVLAGYTIAGLDGLSRSNKGVLVDRGFIELRTKLEEILVEHAGGDQKLDRIPFEMAAKGEAGCGLVKWKLEMGPLDVAQSWKANYESAEENLDFVREHFETEVAEGLMIKMREADFWAEYGDEAAISAIAVIVEEGPPAKRRVVHDASHD</sequence>
<gene>
    <name evidence="1" type="ORF">SNEC2469_LOCUS35192</name>
</gene>
<keyword evidence="2" id="KW-1185">Reference proteome</keyword>
<evidence type="ECO:0000313" key="1">
    <source>
        <dbReference type="EMBL" id="CAE7943858.1"/>
    </source>
</evidence>
<dbReference type="EMBL" id="CAJNJA010100607">
    <property type="protein sequence ID" value="CAE7943858.1"/>
    <property type="molecule type" value="Genomic_DNA"/>
</dbReference>
<protein>
    <submittedName>
        <fullName evidence="1">Uncharacterized protein</fullName>
    </submittedName>
</protein>
<reference evidence="1" key="1">
    <citation type="submission" date="2021-02" db="EMBL/GenBank/DDBJ databases">
        <authorList>
            <person name="Dougan E. K."/>
            <person name="Rhodes N."/>
            <person name="Thang M."/>
            <person name="Chan C."/>
        </authorList>
    </citation>
    <scope>NUCLEOTIDE SEQUENCE</scope>
</reference>
<proteinExistence type="predicted"/>
<accession>A0A813CJT9</accession>
<evidence type="ECO:0000313" key="2">
    <source>
        <dbReference type="Proteomes" id="UP000601435"/>
    </source>
</evidence>
<dbReference type="AlphaFoldDB" id="A0A813CJT9"/>
<organism evidence="1 2">
    <name type="scientific">Symbiodinium necroappetens</name>
    <dbReference type="NCBI Taxonomy" id="1628268"/>
    <lineage>
        <taxon>Eukaryota</taxon>
        <taxon>Sar</taxon>
        <taxon>Alveolata</taxon>
        <taxon>Dinophyceae</taxon>
        <taxon>Suessiales</taxon>
        <taxon>Symbiodiniaceae</taxon>
        <taxon>Symbiodinium</taxon>
    </lineage>
</organism>
<comment type="caution">
    <text evidence="1">The sequence shown here is derived from an EMBL/GenBank/DDBJ whole genome shotgun (WGS) entry which is preliminary data.</text>
</comment>